<evidence type="ECO:0000313" key="1">
    <source>
        <dbReference type="EMBL" id="SHH63817.1"/>
    </source>
</evidence>
<reference evidence="1 2" key="1">
    <citation type="submission" date="2016-11" db="EMBL/GenBank/DDBJ databases">
        <authorList>
            <person name="Jaros S."/>
            <person name="Januszkiewicz K."/>
            <person name="Wedrychowicz H."/>
        </authorList>
    </citation>
    <scope>NUCLEOTIDE SEQUENCE [LARGE SCALE GENOMIC DNA]</scope>
    <source>
        <strain evidence="1 2">GAS242</strain>
    </source>
</reference>
<dbReference type="Proteomes" id="UP000190675">
    <property type="component" value="Chromosome I"/>
</dbReference>
<name>A0A1M5ULP4_9BRAD</name>
<evidence type="ECO:0000313" key="2">
    <source>
        <dbReference type="Proteomes" id="UP000190675"/>
    </source>
</evidence>
<dbReference type="EMBL" id="LT670818">
    <property type="protein sequence ID" value="SHH63817.1"/>
    <property type="molecule type" value="Genomic_DNA"/>
</dbReference>
<gene>
    <name evidence="1" type="ORF">SAMN05444169_8502</name>
</gene>
<organism evidence="1 2">
    <name type="scientific">Bradyrhizobium erythrophlei</name>
    <dbReference type="NCBI Taxonomy" id="1437360"/>
    <lineage>
        <taxon>Bacteria</taxon>
        <taxon>Pseudomonadati</taxon>
        <taxon>Pseudomonadota</taxon>
        <taxon>Alphaproteobacteria</taxon>
        <taxon>Hyphomicrobiales</taxon>
        <taxon>Nitrobacteraceae</taxon>
        <taxon>Bradyrhizobium</taxon>
    </lineage>
</organism>
<sequence>MCRRGMTSYIGAAWRLKRAAMSITTKGGHLPGSFAGLHTRRRSPAAIREQFQVQ</sequence>
<proteinExistence type="predicted"/>
<dbReference type="AlphaFoldDB" id="A0A1M5ULP4"/>
<protein>
    <submittedName>
        <fullName evidence="1">Uncharacterized protein</fullName>
    </submittedName>
</protein>
<accession>A0A1M5ULP4</accession>